<comment type="function">
    <text evidence="5">Responsible for synthesis of pseudouridine from uracil-55 in the psi GC loop of transfer RNAs.</text>
</comment>
<evidence type="ECO:0000256" key="4">
    <source>
        <dbReference type="ARBA" id="ARBA00023235"/>
    </source>
</evidence>
<feature type="domain" description="tRNA pseudouridylate synthase B C-terminal" evidence="7">
    <location>
        <begin position="200"/>
        <end position="258"/>
    </location>
</feature>
<dbReference type="EC" id="5.4.99.25" evidence="5"/>
<dbReference type="STRING" id="553175.POREN0001_1561"/>
<keyword evidence="4 5" id="KW-0413">Isomerase</keyword>
<dbReference type="eggNOG" id="COG0130">
    <property type="taxonomic scope" value="Bacteria"/>
</dbReference>
<feature type="active site" description="Nucleophile" evidence="5">
    <location>
        <position position="66"/>
    </location>
</feature>
<name>C3JA73_POREA</name>
<dbReference type="GeneID" id="93365925"/>
<dbReference type="HAMAP" id="MF_01080">
    <property type="entry name" value="TruB_bact"/>
    <property type="match status" value="1"/>
</dbReference>
<evidence type="ECO:0000256" key="2">
    <source>
        <dbReference type="ARBA" id="ARBA00005642"/>
    </source>
</evidence>
<gene>
    <name evidence="5 8" type="primary">truB</name>
    <name evidence="8" type="ORF">POREN0001_1561</name>
</gene>
<comment type="catalytic activity">
    <reaction evidence="1 5">
        <text>uridine(55) in tRNA = pseudouridine(55) in tRNA</text>
        <dbReference type="Rhea" id="RHEA:42532"/>
        <dbReference type="Rhea" id="RHEA-COMP:10101"/>
        <dbReference type="Rhea" id="RHEA-COMP:10102"/>
        <dbReference type="ChEBI" id="CHEBI:65314"/>
        <dbReference type="ChEBI" id="CHEBI:65315"/>
        <dbReference type="EC" id="5.4.99.25"/>
    </reaction>
</comment>
<dbReference type="GO" id="GO:0031119">
    <property type="term" value="P:tRNA pseudouridine synthesis"/>
    <property type="evidence" value="ECO:0007669"/>
    <property type="project" value="UniProtKB-UniRule"/>
</dbReference>
<dbReference type="RefSeq" id="WP_004333417.1">
    <property type="nucleotide sequence ID" value="NZ_ACNN01000018.1"/>
</dbReference>
<evidence type="ECO:0000256" key="1">
    <source>
        <dbReference type="ARBA" id="ARBA00000385"/>
    </source>
</evidence>
<dbReference type="CDD" id="cd02573">
    <property type="entry name" value="PseudoU_synth_EcTruB"/>
    <property type="match status" value="1"/>
</dbReference>
<keyword evidence="9" id="KW-1185">Reference proteome</keyword>
<dbReference type="InterPro" id="IPR032819">
    <property type="entry name" value="TruB_C"/>
</dbReference>
<dbReference type="GO" id="GO:0003723">
    <property type="term" value="F:RNA binding"/>
    <property type="evidence" value="ECO:0007669"/>
    <property type="project" value="InterPro"/>
</dbReference>
<dbReference type="NCBIfam" id="TIGR00431">
    <property type="entry name" value="TruB"/>
    <property type="match status" value="1"/>
</dbReference>
<dbReference type="InterPro" id="IPR014780">
    <property type="entry name" value="tRNA_psdUridine_synth_TruB"/>
</dbReference>
<sequence>MSEIVLHTRTQDGKPIAPLTLRMGSIIAVDKPLDWTSFDVVNRFRIMVKQTVGLKKIKVGHTGTLDPKATGLLLLCTGRATKQIEQLMLNRKEYVATLKFGATTPSFDLEHPEDAHYPYEHITQGMLEEALQEFLGTTLQVPPIFSAVSVGGKRAYDLARKGKDCQLEGKPITIHELEVVSFEPPYATLRVSCGKGTYIRSLARDLGERLQSGAYLTALRRTQLGNVRVEDSLTLEELPDFLAHAELNEEGFDPIVPPTSK</sequence>
<evidence type="ECO:0000313" key="8">
    <source>
        <dbReference type="EMBL" id="EEN82903.1"/>
    </source>
</evidence>
<dbReference type="Proteomes" id="UP000004295">
    <property type="component" value="Unassembled WGS sequence"/>
</dbReference>
<evidence type="ECO:0000256" key="3">
    <source>
        <dbReference type="ARBA" id="ARBA00022694"/>
    </source>
</evidence>
<dbReference type="Pfam" id="PF16198">
    <property type="entry name" value="TruB_C_2"/>
    <property type="match status" value="1"/>
</dbReference>
<keyword evidence="3 5" id="KW-0819">tRNA processing</keyword>
<evidence type="ECO:0000259" key="7">
    <source>
        <dbReference type="Pfam" id="PF16198"/>
    </source>
</evidence>
<dbReference type="PANTHER" id="PTHR13767">
    <property type="entry name" value="TRNA-PSEUDOURIDINE SYNTHASE"/>
    <property type="match status" value="1"/>
</dbReference>
<evidence type="ECO:0000256" key="5">
    <source>
        <dbReference type="HAMAP-Rule" id="MF_01080"/>
    </source>
</evidence>
<dbReference type="GO" id="GO:1990481">
    <property type="term" value="P:mRNA pseudouridine synthesis"/>
    <property type="evidence" value="ECO:0007669"/>
    <property type="project" value="TreeGrafter"/>
</dbReference>
<dbReference type="SUPFAM" id="SSF55120">
    <property type="entry name" value="Pseudouridine synthase"/>
    <property type="match status" value="1"/>
</dbReference>
<comment type="similarity">
    <text evidence="2 5">Belongs to the pseudouridine synthase TruB family. Type 1 subfamily.</text>
</comment>
<dbReference type="Pfam" id="PF01509">
    <property type="entry name" value="TruB_N"/>
    <property type="match status" value="1"/>
</dbReference>
<dbReference type="InterPro" id="IPR020103">
    <property type="entry name" value="PsdUridine_synth_cat_dom_sf"/>
</dbReference>
<dbReference type="InterPro" id="IPR002501">
    <property type="entry name" value="PsdUridine_synth_N"/>
</dbReference>
<organism evidence="8 9">
    <name type="scientific">Porphyromonas endodontalis (strain ATCC 35406 / DSM 24491 / JCM 8526 / CCUG 16442 / BCRC 14492 / NCTC 13058 / HG 370)</name>
    <name type="common">Bacteroides endodontalis</name>
    <dbReference type="NCBI Taxonomy" id="553175"/>
    <lineage>
        <taxon>Bacteria</taxon>
        <taxon>Pseudomonadati</taxon>
        <taxon>Bacteroidota</taxon>
        <taxon>Bacteroidia</taxon>
        <taxon>Bacteroidales</taxon>
        <taxon>Porphyromonadaceae</taxon>
        <taxon>Porphyromonas</taxon>
    </lineage>
</organism>
<accession>C3JA73</accession>
<feature type="domain" description="Pseudouridine synthase II N-terminal" evidence="6">
    <location>
        <begin position="55"/>
        <end position="199"/>
    </location>
</feature>
<dbReference type="Gene3D" id="3.30.2350.10">
    <property type="entry name" value="Pseudouridine synthase"/>
    <property type="match status" value="1"/>
</dbReference>
<reference evidence="8 9" key="1">
    <citation type="submission" date="2009-04" db="EMBL/GenBank/DDBJ databases">
        <authorList>
            <person name="Sebastian Y."/>
            <person name="Madupu R."/>
            <person name="Durkin A.S."/>
            <person name="Torralba M."/>
            <person name="Methe B."/>
            <person name="Sutton G.G."/>
            <person name="Strausberg R.L."/>
            <person name="Nelson K.E."/>
        </authorList>
    </citation>
    <scope>NUCLEOTIDE SEQUENCE [LARGE SCALE GENOMIC DNA]</scope>
    <source>
        <strain evidence="9">ATCC 35406 / BCRC 14492 / JCM 8526 / NCTC 13058 / HG 370</strain>
    </source>
</reference>
<protein>
    <recommendedName>
        <fullName evidence="5">tRNA pseudouridine synthase B</fullName>
        <ecNumber evidence="5">5.4.99.25</ecNumber>
    </recommendedName>
    <alternativeName>
        <fullName evidence="5">tRNA pseudouridine(55) synthase</fullName>
        <shortName evidence="5">Psi55 synthase</shortName>
    </alternativeName>
    <alternativeName>
        <fullName evidence="5">tRNA pseudouridylate synthase</fullName>
    </alternativeName>
    <alternativeName>
        <fullName evidence="5">tRNA-uridine isomerase</fullName>
    </alternativeName>
</protein>
<dbReference type="AlphaFoldDB" id="C3JA73"/>
<evidence type="ECO:0000259" key="6">
    <source>
        <dbReference type="Pfam" id="PF01509"/>
    </source>
</evidence>
<comment type="caution">
    <text evidence="8">The sequence shown here is derived from an EMBL/GenBank/DDBJ whole genome shotgun (WGS) entry which is preliminary data.</text>
</comment>
<evidence type="ECO:0000313" key="9">
    <source>
        <dbReference type="Proteomes" id="UP000004295"/>
    </source>
</evidence>
<dbReference type="PANTHER" id="PTHR13767:SF2">
    <property type="entry name" value="PSEUDOURIDYLATE SYNTHASE TRUB1"/>
    <property type="match status" value="1"/>
</dbReference>
<proteinExistence type="inferred from homology"/>
<dbReference type="EMBL" id="ACNN01000018">
    <property type="protein sequence ID" value="EEN82903.1"/>
    <property type="molecule type" value="Genomic_DNA"/>
</dbReference>
<dbReference type="GO" id="GO:0160148">
    <property type="term" value="F:tRNA pseudouridine(55) synthase activity"/>
    <property type="evidence" value="ECO:0007669"/>
    <property type="project" value="UniProtKB-EC"/>
</dbReference>